<sequence length="238" mass="26132">MSPGRCNGLQADFEGNSSEKEDSVMRGVTLNDLIVAALTQQPYHQQRLGLQAKRYCRAITSRFCADFPEDRHEEVCGQAFTELMALGPAALDRRSGLSLFRRAIFASIRIVRSDYAAPGRRTRRAGMTMPRPKIAAEDIGRFADGEAIERATVSDPNGAYLDFDAFESVAAADALKQCEDRVDAEWALRRAPPGIAKALRLIHLDDEPVAKAAAAIGMTRFDLYRHAQAFAASWAKAA</sequence>
<evidence type="ECO:0000313" key="2">
    <source>
        <dbReference type="EMBL" id="MFD0948490.1"/>
    </source>
</evidence>
<evidence type="ECO:0000313" key="3">
    <source>
        <dbReference type="Proteomes" id="UP001596977"/>
    </source>
</evidence>
<gene>
    <name evidence="2" type="ORF">ACFQ1E_19280</name>
</gene>
<evidence type="ECO:0008006" key="4">
    <source>
        <dbReference type="Google" id="ProtNLM"/>
    </source>
</evidence>
<reference evidence="3" key="1">
    <citation type="journal article" date="2019" name="Int. J. Syst. Evol. Microbiol.">
        <title>The Global Catalogue of Microorganisms (GCM) 10K type strain sequencing project: providing services to taxonomists for standard genome sequencing and annotation.</title>
        <authorList>
            <consortium name="The Broad Institute Genomics Platform"/>
            <consortium name="The Broad Institute Genome Sequencing Center for Infectious Disease"/>
            <person name="Wu L."/>
            <person name="Ma J."/>
        </authorList>
    </citation>
    <scope>NUCLEOTIDE SEQUENCE [LARGE SCALE GENOMIC DNA]</scope>
    <source>
        <strain evidence="3">CCUG 62982</strain>
    </source>
</reference>
<protein>
    <recommendedName>
        <fullName evidence="4">Sigma-70 family RNA polymerase sigma factor</fullName>
    </recommendedName>
</protein>
<organism evidence="2 3">
    <name type="scientific">Sphingomonas canadensis</name>
    <dbReference type="NCBI Taxonomy" id="1219257"/>
    <lineage>
        <taxon>Bacteria</taxon>
        <taxon>Pseudomonadati</taxon>
        <taxon>Pseudomonadota</taxon>
        <taxon>Alphaproteobacteria</taxon>
        <taxon>Sphingomonadales</taxon>
        <taxon>Sphingomonadaceae</taxon>
        <taxon>Sphingomonas</taxon>
    </lineage>
</organism>
<name>A0ABW3HCW5_9SPHN</name>
<feature type="region of interest" description="Disordered" evidence="1">
    <location>
        <begin position="1"/>
        <end position="22"/>
    </location>
</feature>
<keyword evidence="3" id="KW-1185">Reference proteome</keyword>
<accession>A0ABW3HCW5</accession>
<dbReference type="Proteomes" id="UP001596977">
    <property type="component" value="Unassembled WGS sequence"/>
</dbReference>
<proteinExistence type="predicted"/>
<comment type="caution">
    <text evidence="2">The sequence shown here is derived from an EMBL/GenBank/DDBJ whole genome shotgun (WGS) entry which is preliminary data.</text>
</comment>
<dbReference type="RefSeq" id="WP_264946384.1">
    <property type="nucleotide sequence ID" value="NZ_JAPDRA010000013.1"/>
</dbReference>
<evidence type="ECO:0000256" key="1">
    <source>
        <dbReference type="SAM" id="MobiDB-lite"/>
    </source>
</evidence>
<dbReference type="EMBL" id="JBHTJG010000013">
    <property type="protein sequence ID" value="MFD0948490.1"/>
    <property type="molecule type" value="Genomic_DNA"/>
</dbReference>